<evidence type="ECO:0000259" key="2">
    <source>
        <dbReference type="Pfam" id="PF00149"/>
    </source>
</evidence>
<dbReference type="GO" id="GO:0016787">
    <property type="term" value="F:hydrolase activity"/>
    <property type="evidence" value="ECO:0007669"/>
    <property type="project" value="InterPro"/>
</dbReference>
<dbReference type="InterPro" id="IPR004843">
    <property type="entry name" value="Calcineurin-like_PHP"/>
</dbReference>
<evidence type="ECO:0000256" key="1">
    <source>
        <dbReference type="SAM" id="MobiDB-lite"/>
    </source>
</evidence>
<sequence length="237" mass="25874">MREQQERSAQGDASSAARCLYVGPARQANELRIDELPPPSGRRVRVVLLSDTHQQLSSITVPPGDVLCHTGDISFCARGGVAVLGEFNSLLASLPHPHKLVIAGNHDRHLERLGREEAKRLLSAATYLENEGVHVCGLHFWGSPFSPRHKGSRSSNRAFQYSESRQRGVMRYIPRDVDADEAAGGEAVPGESAPPRRVRRGVHVNAAICNAKYQPGRSGGGVLVLRAQWRPEHVGSF</sequence>
<reference evidence="3" key="2">
    <citation type="submission" date="2024-10" db="UniProtKB">
        <authorList>
            <consortium name="EnsemblProtists"/>
        </authorList>
    </citation>
    <scope>IDENTIFICATION</scope>
</reference>
<name>A0A0D3KAU4_EMIH1</name>
<protein>
    <recommendedName>
        <fullName evidence="2">Calcineurin-like phosphoesterase domain-containing protein</fullName>
    </recommendedName>
</protein>
<evidence type="ECO:0000313" key="3">
    <source>
        <dbReference type="EnsemblProtists" id="EOD32879"/>
    </source>
</evidence>
<dbReference type="InterPro" id="IPR051693">
    <property type="entry name" value="UPF0046_metallophosphoest"/>
</dbReference>
<evidence type="ECO:0000313" key="4">
    <source>
        <dbReference type="Proteomes" id="UP000013827"/>
    </source>
</evidence>
<dbReference type="EnsemblProtists" id="EOD32879">
    <property type="protein sequence ID" value="EOD32879"/>
    <property type="gene ID" value="EMIHUDRAFT_230268"/>
</dbReference>
<dbReference type="PANTHER" id="PTHR12905">
    <property type="entry name" value="METALLOPHOSPHOESTERASE"/>
    <property type="match status" value="1"/>
</dbReference>
<dbReference type="eggNOG" id="KOG3947">
    <property type="taxonomic scope" value="Eukaryota"/>
</dbReference>
<dbReference type="InterPro" id="IPR029052">
    <property type="entry name" value="Metallo-depent_PP-like"/>
</dbReference>
<proteinExistence type="predicted"/>
<accession>A0A0D3KAU4</accession>
<dbReference type="KEGG" id="ehx:EMIHUDRAFT_230268"/>
<dbReference type="HOGENOM" id="CLU_1172554_0_0_1"/>
<feature type="domain" description="Calcineurin-like phosphoesterase" evidence="2">
    <location>
        <begin position="45"/>
        <end position="127"/>
    </location>
</feature>
<feature type="region of interest" description="Disordered" evidence="1">
    <location>
        <begin position="180"/>
        <end position="199"/>
    </location>
</feature>
<dbReference type="Gene3D" id="3.60.21.10">
    <property type="match status" value="1"/>
</dbReference>
<dbReference type="AlphaFoldDB" id="A0A0D3KAU4"/>
<dbReference type="RefSeq" id="XP_005785308.1">
    <property type="nucleotide sequence ID" value="XM_005785251.1"/>
</dbReference>
<reference evidence="4" key="1">
    <citation type="journal article" date="2013" name="Nature">
        <title>Pan genome of the phytoplankton Emiliania underpins its global distribution.</title>
        <authorList>
            <person name="Read B.A."/>
            <person name="Kegel J."/>
            <person name="Klute M.J."/>
            <person name="Kuo A."/>
            <person name="Lefebvre S.C."/>
            <person name="Maumus F."/>
            <person name="Mayer C."/>
            <person name="Miller J."/>
            <person name="Monier A."/>
            <person name="Salamov A."/>
            <person name="Young J."/>
            <person name="Aguilar M."/>
            <person name="Claverie J.M."/>
            <person name="Frickenhaus S."/>
            <person name="Gonzalez K."/>
            <person name="Herman E.K."/>
            <person name="Lin Y.C."/>
            <person name="Napier J."/>
            <person name="Ogata H."/>
            <person name="Sarno A.F."/>
            <person name="Shmutz J."/>
            <person name="Schroeder D."/>
            <person name="de Vargas C."/>
            <person name="Verret F."/>
            <person name="von Dassow P."/>
            <person name="Valentin K."/>
            <person name="Van de Peer Y."/>
            <person name="Wheeler G."/>
            <person name="Dacks J.B."/>
            <person name="Delwiche C.F."/>
            <person name="Dyhrman S.T."/>
            <person name="Glockner G."/>
            <person name="John U."/>
            <person name="Richards T."/>
            <person name="Worden A.Z."/>
            <person name="Zhang X."/>
            <person name="Grigoriev I.V."/>
            <person name="Allen A.E."/>
            <person name="Bidle K."/>
            <person name="Borodovsky M."/>
            <person name="Bowler C."/>
            <person name="Brownlee C."/>
            <person name="Cock J.M."/>
            <person name="Elias M."/>
            <person name="Gladyshev V.N."/>
            <person name="Groth M."/>
            <person name="Guda C."/>
            <person name="Hadaegh A."/>
            <person name="Iglesias-Rodriguez M.D."/>
            <person name="Jenkins J."/>
            <person name="Jones B.M."/>
            <person name="Lawson T."/>
            <person name="Leese F."/>
            <person name="Lindquist E."/>
            <person name="Lobanov A."/>
            <person name="Lomsadze A."/>
            <person name="Malik S.B."/>
            <person name="Marsh M.E."/>
            <person name="Mackinder L."/>
            <person name="Mock T."/>
            <person name="Mueller-Roeber B."/>
            <person name="Pagarete A."/>
            <person name="Parker M."/>
            <person name="Probert I."/>
            <person name="Quesneville H."/>
            <person name="Raines C."/>
            <person name="Rensing S.A."/>
            <person name="Riano-Pachon D.M."/>
            <person name="Richier S."/>
            <person name="Rokitta S."/>
            <person name="Shiraiwa Y."/>
            <person name="Soanes D.M."/>
            <person name="van der Giezen M."/>
            <person name="Wahlund T.M."/>
            <person name="Williams B."/>
            <person name="Wilson W."/>
            <person name="Wolfe G."/>
            <person name="Wurch L.L."/>
        </authorList>
    </citation>
    <scope>NUCLEOTIDE SEQUENCE</scope>
</reference>
<dbReference type="Proteomes" id="UP000013827">
    <property type="component" value="Unassembled WGS sequence"/>
</dbReference>
<feature type="compositionally biased region" description="Low complexity" evidence="1">
    <location>
        <begin position="184"/>
        <end position="195"/>
    </location>
</feature>
<dbReference type="SUPFAM" id="SSF56300">
    <property type="entry name" value="Metallo-dependent phosphatases"/>
    <property type="match status" value="1"/>
</dbReference>
<dbReference type="GeneID" id="17278152"/>
<dbReference type="Pfam" id="PF00149">
    <property type="entry name" value="Metallophos"/>
    <property type="match status" value="1"/>
</dbReference>
<organism evidence="3 4">
    <name type="scientific">Emiliania huxleyi (strain CCMP1516)</name>
    <dbReference type="NCBI Taxonomy" id="280463"/>
    <lineage>
        <taxon>Eukaryota</taxon>
        <taxon>Haptista</taxon>
        <taxon>Haptophyta</taxon>
        <taxon>Prymnesiophyceae</taxon>
        <taxon>Isochrysidales</taxon>
        <taxon>Noelaerhabdaceae</taxon>
        <taxon>Emiliania</taxon>
    </lineage>
</organism>
<dbReference type="PaxDb" id="2903-EOD32879"/>
<dbReference type="PANTHER" id="PTHR12905:SF0">
    <property type="entry name" value="CALCINEURIN-LIKE PHOSPHOESTERASE DOMAIN-CONTAINING PROTEIN"/>
    <property type="match status" value="1"/>
</dbReference>
<keyword evidence="4" id="KW-1185">Reference proteome</keyword>